<dbReference type="InterPro" id="IPR051421">
    <property type="entry name" value="RNA_Proc_DNA_Dmg_Regulator"/>
</dbReference>
<dbReference type="Proteomes" id="UP000310189">
    <property type="component" value="Unassembled WGS sequence"/>
</dbReference>
<keyword evidence="7" id="KW-0539">Nucleus</keyword>
<organism evidence="11 12">
    <name type="scientific">Wallemia hederae</name>
    <dbReference type="NCBI Taxonomy" id="1540922"/>
    <lineage>
        <taxon>Eukaryota</taxon>
        <taxon>Fungi</taxon>
        <taxon>Dikarya</taxon>
        <taxon>Basidiomycota</taxon>
        <taxon>Wallemiomycotina</taxon>
        <taxon>Wallemiomycetes</taxon>
        <taxon>Wallemiales</taxon>
        <taxon>Wallemiaceae</taxon>
        <taxon>Wallemia</taxon>
    </lineage>
</organism>
<comment type="caution">
    <text evidence="11">The sequence shown here is derived from an EMBL/GenBank/DDBJ whole genome shotgun (WGS) entry which is preliminary data.</text>
</comment>
<protein>
    <recommendedName>
        <fullName evidence="10">SDE2-like domain-containing protein</fullName>
    </recommendedName>
</protein>
<reference evidence="11 12" key="1">
    <citation type="submission" date="2019-03" db="EMBL/GenBank/DDBJ databases">
        <title>Sequencing 23 genomes of Wallemia ichthyophaga.</title>
        <authorList>
            <person name="Gostincar C."/>
        </authorList>
    </citation>
    <scope>NUCLEOTIDE SEQUENCE [LARGE SCALE GENOMIC DNA]</scope>
    <source>
        <strain evidence="11 12">EXF-5753</strain>
    </source>
</reference>
<evidence type="ECO:0000256" key="6">
    <source>
        <dbReference type="ARBA" id="ARBA00023187"/>
    </source>
</evidence>
<evidence type="ECO:0000256" key="9">
    <source>
        <dbReference type="SAM" id="MobiDB-lite"/>
    </source>
</evidence>
<dbReference type="GO" id="GO:0008380">
    <property type="term" value="P:RNA splicing"/>
    <property type="evidence" value="ECO:0007669"/>
    <property type="project" value="UniProtKB-KW"/>
</dbReference>
<comment type="subcellular location">
    <subcellularLocation>
        <location evidence="2">Cytoplasm</location>
    </subcellularLocation>
    <subcellularLocation>
        <location evidence="1">Nucleus</location>
    </subcellularLocation>
</comment>
<evidence type="ECO:0000256" key="7">
    <source>
        <dbReference type="ARBA" id="ARBA00023242"/>
    </source>
</evidence>
<feature type="compositionally biased region" description="Basic and acidic residues" evidence="9">
    <location>
        <begin position="143"/>
        <end position="159"/>
    </location>
</feature>
<keyword evidence="12" id="KW-1185">Reference proteome</keyword>
<feature type="region of interest" description="Disordered" evidence="9">
    <location>
        <begin position="74"/>
        <end position="93"/>
    </location>
</feature>
<evidence type="ECO:0000256" key="2">
    <source>
        <dbReference type="ARBA" id="ARBA00004496"/>
    </source>
</evidence>
<sequence>MILNILINKSTNVRVDDASLTLNDILGSSAADFKCSKDIHASVSQLCGEFSFVDVSITPRMLGGKGGFGAQLRSAGGRMRSNRNNNRDACRDLSGRRISTLKEAQRVAEYIESSEEREKKQKQEEKDKIEAMEKKLNQQPQKRRLDDDKYFEENKEMNDNVRSSVAKGLLAKRRKKQPSPENAKAESSKSAAPAKVAEESSKSVPASA</sequence>
<evidence type="ECO:0000256" key="3">
    <source>
        <dbReference type="ARBA" id="ARBA00008726"/>
    </source>
</evidence>
<gene>
    <name evidence="11" type="ORF">E3P99_02795</name>
</gene>
<dbReference type="InterPro" id="IPR053822">
    <property type="entry name" value="SDE2-like_dom"/>
</dbReference>
<keyword evidence="5" id="KW-0507">mRNA processing</keyword>
<dbReference type="OrthoDB" id="547031at2759"/>
<keyword evidence="4" id="KW-0963">Cytoplasm</keyword>
<dbReference type="AlphaFoldDB" id="A0A4T0FIR2"/>
<evidence type="ECO:0000256" key="5">
    <source>
        <dbReference type="ARBA" id="ARBA00022664"/>
    </source>
</evidence>
<evidence type="ECO:0000256" key="8">
    <source>
        <dbReference type="ARBA" id="ARBA00023306"/>
    </source>
</evidence>
<feature type="domain" description="SDE2-like" evidence="10">
    <location>
        <begin position="63"/>
        <end position="166"/>
    </location>
</feature>
<evidence type="ECO:0000259" key="10">
    <source>
        <dbReference type="Pfam" id="PF22782"/>
    </source>
</evidence>
<feature type="compositionally biased region" description="Basic and acidic residues" evidence="9">
    <location>
        <begin position="114"/>
        <end position="136"/>
    </location>
</feature>
<proteinExistence type="inferred from homology"/>
<comment type="similarity">
    <text evidence="3">Belongs to the SDE2 family.</text>
</comment>
<keyword evidence="8" id="KW-0131">Cell cycle</keyword>
<evidence type="ECO:0000256" key="4">
    <source>
        <dbReference type="ARBA" id="ARBA00022490"/>
    </source>
</evidence>
<dbReference type="GO" id="GO:0005634">
    <property type="term" value="C:nucleus"/>
    <property type="evidence" value="ECO:0007669"/>
    <property type="project" value="UniProtKB-SubCell"/>
</dbReference>
<dbReference type="GO" id="GO:0005737">
    <property type="term" value="C:cytoplasm"/>
    <property type="evidence" value="ECO:0007669"/>
    <property type="project" value="UniProtKB-SubCell"/>
</dbReference>
<dbReference type="GO" id="GO:0006397">
    <property type="term" value="P:mRNA processing"/>
    <property type="evidence" value="ECO:0007669"/>
    <property type="project" value="UniProtKB-KW"/>
</dbReference>
<dbReference type="Pfam" id="PF22782">
    <property type="entry name" value="SDE2"/>
    <property type="match status" value="1"/>
</dbReference>
<accession>A0A4T0FIR2</accession>
<keyword evidence="6" id="KW-0508">mRNA splicing</keyword>
<name>A0A4T0FIR2_9BASI</name>
<evidence type="ECO:0000313" key="11">
    <source>
        <dbReference type="EMBL" id="TIA88068.1"/>
    </source>
</evidence>
<evidence type="ECO:0000313" key="12">
    <source>
        <dbReference type="Proteomes" id="UP000310189"/>
    </source>
</evidence>
<dbReference type="PANTHER" id="PTHR12786">
    <property type="entry name" value="SPLICING FACTOR SF3A-RELATED"/>
    <property type="match status" value="1"/>
</dbReference>
<evidence type="ECO:0000256" key="1">
    <source>
        <dbReference type="ARBA" id="ARBA00004123"/>
    </source>
</evidence>
<dbReference type="EMBL" id="SPNW01000043">
    <property type="protein sequence ID" value="TIA88068.1"/>
    <property type="molecule type" value="Genomic_DNA"/>
</dbReference>
<feature type="region of interest" description="Disordered" evidence="9">
    <location>
        <begin position="109"/>
        <end position="208"/>
    </location>
</feature>
<dbReference type="PANTHER" id="PTHR12786:SF1">
    <property type="entry name" value="SPLICING REGULATOR SDE2"/>
    <property type="match status" value="1"/>
</dbReference>